<evidence type="ECO:0000313" key="4">
    <source>
        <dbReference type="Proteomes" id="UP000834106"/>
    </source>
</evidence>
<sequence length="407" mass="46105">MAYVPPHMRHSKGGGSSSAPSPTLPPESVNPNFKRKRNFNSKDITDKSAAAKSIVYSENAISKWFAVGLTDDTLLLTVTRLEPVTLESYERKSGEKPLTLVISDHHLKENCEDKSVLLANPWVFVVETVKQDLLRSFLQVKENMESCEFEEVKPTLVARFGRILFHGNRSFTLESISGKSLPESTLKQLKKSFYTNVPPLYMECITTEIVPKIGFVLEGEQELYHVKLSDKMRPDSTLSCKCTVTKDSKKLELCKVELNQVRHMVADMSCLGKNLDLRLMLRTKRILVALKDEEIENIKSLIGSATLDSEVKGGLRWPLGKQSSGDQYTVVGVWHTNGKTFKNSSMRLKVRHADRFDFRSSAGEVTREVILKMPGIIPKLPEQTFKTDIAMEMLKENLKLIWEYFLC</sequence>
<evidence type="ECO:0000313" key="3">
    <source>
        <dbReference type="EMBL" id="CAI9773912.1"/>
    </source>
</evidence>
<dbReference type="Pfam" id="PF25475">
    <property type="entry name" value="DUF7903"/>
    <property type="match status" value="1"/>
</dbReference>
<name>A0AAD1ZQK1_9LAMI</name>
<evidence type="ECO:0000256" key="1">
    <source>
        <dbReference type="SAM" id="MobiDB-lite"/>
    </source>
</evidence>
<gene>
    <name evidence="3" type="ORF">FPE_LOCUS21342</name>
</gene>
<dbReference type="PANTHER" id="PTHR35481:SF1">
    <property type="entry name" value="DNA-DIRECTED RNA POLYMERASE SUBUNIT ALPHA"/>
    <property type="match status" value="1"/>
</dbReference>
<proteinExistence type="predicted"/>
<reference evidence="3" key="1">
    <citation type="submission" date="2023-05" db="EMBL/GenBank/DDBJ databases">
        <authorList>
            <person name="Huff M."/>
        </authorList>
    </citation>
    <scope>NUCLEOTIDE SEQUENCE</scope>
</reference>
<dbReference type="PANTHER" id="PTHR35481">
    <property type="entry name" value="DNA-DIRECTED RNA POLYMERASE SUBUNIT ALPHA"/>
    <property type="match status" value="1"/>
</dbReference>
<feature type="region of interest" description="Disordered" evidence="1">
    <location>
        <begin position="1"/>
        <end position="40"/>
    </location>
</feature>
<organism evidence="3 4">
    <name type="scientific">Fraxinus pennsylvanica</name>
    <dbReference type="NCBI Taxonomy" id="56036"/>
    <lineage>
        <taxon>Eukaryota</taxon>
        <taxon>Viridiplantae</taxon>
        <taxon>Streptophyta</taxon>
        <taxon>Embryophyta</taxon>
        <taxon>Tracheophyta</taxon>
        <taxon>Spermatophyta</taxon>
        <taxon>Magnoliopsida</taxon>
        <taxon>eudicotyledons</taxon>
        <taxon>Gunneridae</taxon>
        <taxon>Pentapetalae</taxon>
        <taxon>asterids</taxon>
        <taxon>lamiids</taxon>
        <taxon>Lamiales</taxon>
        <taxon>Oleaceae</taxon>
        <taxon>Oleeae</taxon>
        <taxon>Fraxinus</taxon>
    </lineage>
</organism>
<dbReference type="Proteomes" id="UP000834106">
    <property type="component" value="Chromosome 13"/>
</dbReference>
<accession>A0AAD1ZQK1</accession>
<protein>
    <recommendedName>
        <fullName evidence="2">DUF7903 domain-containing protein</fullName>
    </recommendedName>
</protein>
<keyword evidence="4" id="KW-1185">Reference proteome</keyword>
<feature type="domain" description="DUF7903" evidence="2">
    <location>
        <begin position="50"/>
        <end position="405"/>
    </location>
</feature>
<evidence type="ECO:0000259" key="2">
    <source>
        <dbReference type="Pfam" id="PF25475"/>
    </source>
</evidence>
<dbReference type="AlphaFoldDB" id="A0AAD1ZQK1"/>
<dbReference type="EMBL" id="OU503048">
    <property type="protein sequence ID" value="CAI9773912.1"/>
    <property type="molecule type" value="Genomic_DNA"/>
</dbReference>
<dbReference type="InterPro" id="IPR057225">
    <property type="entry name" value="DUF7903"/>
</dbReference>